<dbReference type="RefSeq" id="WP_121989548.1">
    <property type="nucleotide sequence ID" value="NZ_OUNR01000016.1"/>
</dbReference>
<dbReference type="Proteomes" id="UP000248168">
    <property type="component" value="Unassembled WGS sequence"/>
</dbReference>
<sequence>MMMATVLRHYRPALVIPLMVIGFWLISYKGCVPDQDLKPTPALAIAATPLVAEALSVEGLGDLNYLGDLSYLTGPKALPPSGNAAQSLLRAAKLLKQAAPLIDKNEHMAVQFIREAIAILKRDVILALNAPESDKISGATDEHDRARPL</sequence>
<organism evidence="1 2">
    <name type="scientific">Nitrospira lenta</name>
    <dbReference type="NCBI Taxonomy" id="1436998"/>
    <lineage>
        <taxon>Bacteria</taxon>
        <taxon>Pseudomonadati</taxon>
        <taxon>Nitrospirota</taxon>
        <taxon>Nitrospiria</taxon>
        <taxon>Nitrospirales</taxon>
        <taxon>Nitrospiraceae</taxon>
        <taxon>Nitrospira</taxon>
    </lineage>
</organism>
<proteinExistence type="predicted"/>
<accession>A0A330L649</accession>
<evidence type="ECO:0000313" key="1">
    <source>
        <dbReference type="EMBL" id="SPP65234.1"/>
    </source>
</evidence>
<evidence type="ECO:0000313" key="2">
    <source>
        <dbReference type="Proteomes" id="UP000248168"/>
    </source>
</evidence>
<dbReference type="InParanoid" id="A0A330L649"/>
<name>A0A330L649_9BACT</name>
<dbReference type="EMBL" id="OUNR01000016">
    <property type="protein sequence ID" value="SPP65234.1"/>
    <property type="molecule type" value="Genomic_DNA"/>
</dbReference>
<gene>
    <name evidence="1" type="ORF">NITLEN_30148</name>
</gene>
<protein>
    <submittedName>
        <fullName evidence="1">Uncharacterized protein</fullName>
    </submittedName>
</protein>
<keyword evidence="2" id="KW-1185">Reference proteome</keyword>
<dbReference type="AlphaFoldDB" id="A0A330L649"/>
<reference evidence="2" key="1">
    <citation type="submission" date="2018-04" db="EMBL/GenBank/DDBJ databases">
        <authorList>
            <person name="Lucker S."/>
            <person name="Sakoula D."/>
        </authorList>
    </citation>
    <scope>NUCLEOTIDE SEQUENCE [LARGE SCALE GENOMIC DNA]</scope>
</reference>